<proteinExistence type="predicted"/>
<reference evidence="2 3" key="3">
    <citation type="journal article" date="2010" name="BMC Genomics">
        <title>Transcriptome sequencing and comparative analysis of cucumber flowers with different sex types.</title>
        <authorList>
            <person name="Guo S."/>
            <person name="Zheng Y."/>
            <person name="Joung J.G."/>
            <person name="Liu S."/>
            <person name="Zhang Z."/>
            <person name="Crasta O.R."/>
            <person name="Sobral B.W."/>
            <person name="Xu Y."/>
            <person name="Huang S."/>
            <person name="Fei Z."/>
        </authorList>
    </citation>
    <scope>NUCLEOTIDE SEQUENCE [LARGE SCALE GENOMIC DNA]</scope>
    <source>
        <strain evidence="3">cv. 9930</strain>
    </source>
</reference>
<feature type="compositionally biased region" description="Basic and acidic residues" evidence="1">
    <location>
        <begin position="20"/>
        <end position="30"/>
    </location>
</feature>
<keyword evidence="3" id="KW-1185">Reference proteome</keyword>
<gene>
    <name evidence="2" type="ORF">Csa_3G213490</name>
</gene>
<organism evidence="2 3">
    <name type="scientific">Cucumis sativus</name>
    <name type="common">Cucumber</name>
    <dbReference type="NCBI Taxonomy" id="3659"/>
    <lineage>
        <taxon>Eukaryota</taxon>
        <taxon>Viridiplantae</taxon>
        <taxon>Streptophyta</taxon>
        <taxon>Embryophyta</taxon>
        <taxon>Tracheophyta</taxon>
        <taxon>Spermatophyta</taxon>
        <taxon>Magnoliopsida</taxon>
        <taxon>eudicotyledons</taxon>
        <taxon>Gunneridae</taxon>
        <taxon>Pentapetalae</taxon>
        <taxon>rosids</taxon>
        <taxon>fabids</taxon>
        <taxon>Cucurbitales</taxon>
        <taxon>Cucurbitaceae</taxon>
        <taxon>Benincaseae</taxon>
        <taxon>Cucumis</taxon>
    </lineage>
</organism>
<dbReference type="AlphaFoldDB" id="A0A0A0LAB2"/>
<feature type="region of interest" description="Disordered" evidence="1">
    <location>
        <begin position="1"/>
        <end position="30"/>
    </location>
</feature>
<evidence type="ECO:0000313" key="3">
    <source>
        <dbReference type="Proteomes" id="UP000029981"/>
    </source>
</evidence>
<dbReference type="Gramene" id="KGN57557">
    <property type="protein sequence ID" value="KGN57557"/>
    <property type="gene ID" value="Csa_3G213490"/>
</dbReference>
<name>A0A0A0LAB2_CUCSA</name>
<evidence type="ECO:0000313" key="2">
    <source>
        <dbReference type="EMBL" id="KGN57557.1"/>
    </source>
</evidence>
<protein>
    <submittedName>
        <fullName evidence="2">Uncharacterized protein</fullName>
    </submittedName>
</protein>
<evidence type="ECO:0000256" key="1">
    <source>
        <dbReference type="SAM" id="MobiDB-lite"/>
    </source>
</evidence>
<reference evidence="2 3" key="1">
    <citation type="journal article" date="2009" name="Nat. Genet.">
        <title>The genome of the cucumber, Cucumis sativus L.</title>
        <authorList>
            <person name="Huang S."/>
            <person name="Li R."/>
            <person name="Zhang Z."/>
            <person name="Li L."/>
            <person name="Gu X."/>
            <person name="Fan W."/>
            <person name="Lucas W.J."/>
            <person name="Wang X."/>
            <person name="Xie B."/>
            <person name="Ni P."/>
            <person name="Ren Y."/>
            <person name="Zhu H."/>
            <person name="Li J."/>
            <person name="Lin K."/>
            <person name="Jin W."/>
            <person name="Fei Z."/>
            <person name="Li G."/>
            <person name="Staub J."/>
            <person name="Kilian A."/>
            <person name="van der Vossen E.A."/>
            <person name="Wu Y."/>
            <person name="Guo J."/>
            <person name="He J."/>
            <person name="Jia Z."/>
            <person name="Ren Y."/>
            <person name="Tian G."/>
            <person name="Lu Y."/>
            <person name="Ruan J."/>
            <person name="Qian W."/>
            <person name="Wang M."/>
            <person name="Huang Q."/>
            <person name="Li B."/>
            <person name="Xuan Z."/>
            <person name="Cao J."/>
            <person name="Asan"/>
            <person name="Wu Z."/>
            <person name="Zhang J."/>
            <person name="Cai Q."/>
            <person name="Bai Y."/>
            <person name="Zhao B."/>
            <person name="Han Y."/>
            <person name="Li Y."/>
            <person name="Li X."/>
            <person name="Wang S."/>
            <person name="Shi Q."/>
            <person name="Liu S."/>
            <person name="Cho W.K."/>
            <person name="Kim J.Y."/>
            <person name="Xu Y."/>
            <person name="Heller-Uszynska K."/>
            <person name="Miao H."/>
            <person name="Cheng Z."/>
            <person name="Zhang S."/>
            <person name="Wu J."/>
            <person name="Yang Y."/>
            <person name="Kang H."/>
            <person name="Li M."/>
            <person name="Liang H."/>
            <person name="Ren X."/>
            <person name="Shi Z."/>
            <person name="Wen M."/>
            <person name="Jian M."/>
            <person name="Yang H."/>
            <person name="Zhang G."/>
            <person name="Yang Z."/>
            <person name="Chen R."/>
            <person name="Liu S."/>
            <person name="Li J."/>
            <person name="Ma L."/>
            <person name="Liu H."/>
            <person name="Zhou Y."/>
            <person name="Zhao J."/>
            <person name="Fang X."/>
            <person name="Li G."/>
            <person name="Fang L."/>
            <person name="Li Y."/>
            <person name="Liu D."/>
            <person name="Zheng H."/>
            <person name="Zhang Y."/>
            <person name="Qin N."/>
            <person name="Li Z."/>
            <person name="Yang G."/>
            <person name="Yang S."/>
            <person name="Bolund L."/>
            <person name="Kristiansen K."/>
            <person name="Zheng H."/>
            <person name="Li S."/>
            <person name="Zhang X."/>
            <person name="Yang H."/>
            <person name="Wang J."/>
            <person name="Sun R."/>
            <person name="Zhang B."/>
            <person name="Jiang S."/>
            <person name="Wang J."/>
            <person name="Du Y."/>
            <person name="Li S."/>
        </authorList>
    </citation>
    <scope>NUCLEOTIDE SEQUENCE [LARGE SCALE GENOMIC DNA]</scope>
    <source>
        <strain evidence="3">cv. 9930</strain>
    </source>
</reference>
<reference evidence="2 3" key="4">
    <citation type="journal article" date="2011" name="BMC Genomics">
        <title>RNA-Seq improves annotation of protein-coding genes in the cucumber genome.</title>
        <authorList>
            <person name="Li Z."/>
            <person name="Zhang Z."/>
            <person name="Yan P."/>
            <person name="Huang S."/>
            <person name="Fei Z."/>
            <person name="Lin K."/>
        </authorList>
    </citation>
    <scope>NUCLEOTIDE SEQUENCE [LARGE SCALE GENOMIC DNA]</scope>
    <source>
        <strain evidence="3">cv. 9930</strain>
    </source>
</reference>
<accession>A0A0A0LAB2</accession>
<dbReference type="Proteomes" id="UP000029981">
    <property type="component" value="Chromosome 3"/>
</dbReference>
<reference evidence="2 3" key="2">
    <citation type="journal article" date="2009" name="PLoS ONE">
        <title>An integrated genetic and cytogenetic map of the cucumber genome.</title>
        <authorList>
            <person name="Ren Y."/>
            <person name="Zhang Z."/>
            <person name="Liu J."/>
            <person name="Staub J.E."/>
            <person name="Han Y."/>
            <person name="Cheng Z."/>
            <person name="Li X."/>
            <person name="Lu J."/>
            <person name="Miao H."/>
            <person name="Kang H."/>
            <person name="Xie B."/>
            <person name="Gu X."/>
            <person name="Wang X."/>
            <person name="Du Y."/>
            <person name="Jin W."/>
            <person name="Huang S."/>
        </authorList>
    </citation>
    <scope>NUCLEOTIDE SEQUENCE [LARGE SCALE GENOMIC DNA]</scope>
    <source>
        <strain evidence="3">cv. 9930</strain>
    </source>
</reference>
<dbReference type="EMBL" id="CM002924">
    <property type="protein sequence ID" value="KGN57557.1"/>
    <property type="molecule type" value="Genomic_DNA"/>
</dbReference>
<sequence length="72" mass="8246">MTDTIGENWEEMNERSGNGKPEEKQEVEYGVELERSTRWSTKERRGARMELGGVKHIIIALIPRLSNSEGQT</sequence>